<comment type="caution">
    <text evidence="12">The sequence shown here is derived from an EMBL/GenBank/DDBJ whole genome shotgun (WGS) entry which is preliminary data.</text>
</comment>
<evidence type="ECO:0000313" key="12">
    <source>
        <dbReference type="EMBL" id="RIA56210.1"/>
    </source>
</evidence>
<dbReference type="AlphaFoldDB" id="A0A397Q3V6"/>
<evidence type="ECO:0000256" key="1">
    <source>
        <dbReference type="ARBA" id="ARBA00003618"/>
    </source>
</evidence>
<dbReference type="GO" id="GO:0005524">
    <property type="term" value="F:ATP binding"/>
    <property type="evidence" value="ECO:0007669"/>
    <property type="project" value="UniProtKB-KW"/>
</dbReference>
<dbReference type="SUPFAM" id="SSF52540">
    <property type="entry name" value="P-loop containing nucleoside triphosphate hydrolases"/>
    <property type="match status" value="2"/>
</dbReference>
<dbReference type="InterPro" id="IPR004604">
    <property type="entry name" value="DNA_recomb/repair_RecN"/>
</dbReference>
<evidence type="ECO:0000256" key="6">
    <source>
        <dbReference type="ARBA" id="ARBA00022840"/>
    </source>
</evidence>
<evidence type="ECO:0000256" key="8">
    <source>
        <dbReference type="ARBA" id="ARBA00033408"/>
    </source>
</evidence>
<evidence type="ECO:0000256" key="4">
    <source>
        <dbReference type="ARBA" id="ARBA00022741"/>
    </source>
</evidence>
<dbReference type="FunFam" id="3.40.50.300:FF:000356">
    <property type="entry name" value="DNA repair protein RecN"/>
    <property type="match status" value="1"/>
</dbReference>
<dbReference type="Pfam" id="PF02463">
    <property type="entry name" value="SMC_N"/>
    <property type="match status" value="1"/>
</dbReference>
<reference evidence="12 13" key="1">
    <citation type="submission" date="2018-08" db="EMBL/GenBank/DDBJ databases">
        <title>Genomic Encyclopedia of Archaeal and Bacterial Type Strains, Phase II (KMG-II): from individual species to whole genera.</title>
        <authorList>
            <person name="Goeker M."/>
        </authorList>
    </citation>
    <scope>NUCLEOTIDE SEQUENCE [LARGE SCALE GENOMIC DNA]</scope>
    <source>
        <strain evidence="12 13">DSM 5002</strain>
    </source>
</reference>
<dbReference type="GO" id="GO:0006310">
    <property type="term" value="P:DNA recombination"/>
    <property type="evidence" value="ECO:0007669"/>
    <property type="project" value="InterPro"/>
</dbReference>
<dbReference type="FunFam" id="3.40.50.300:FF:000319">
    <property type="entry name" value="DNA repair protein RecN"/>
    <property type="match status" value="1"/>
</dbReference>
<proteinExistence type="inferred from homology"/>
<evidence type="ECO:0000256" key="3">
    <source>
        <dbReference type="ARBA" id="ARBA00021315"/>
    </source>
</evidence>
<organism evidence="12 13">
    <name type="scientific">Dichotomicrobium thermohalophilum</name>
    <dbReference type="NCBI Taxonomy" id="933063"/>
    <lineage>
        <taxon>Bacteria</taxon>
        <taxon>Pseudomonadati</taxon>
        <taxon>Pseudomonadota</taxon>
        <taxon>Alphaproteobacteria</taxon>
        <taxon>Hyphomicrobiales</taxon>
        <taxon>Hyphomicrobiaceae</taxon>
        <taxon>Dichotomicrobium</taxon>
    </lineage>
</organism>
<keyword evidence="6" id="KW-0067">ATP-binding</keyword>
<dbReference type="GO" id="GO:0043590">
    <property type="term" value="C:bacterial nucleoid"/>
    <property type="evidence" value="ECO:0007669"/>
    <property type="project" value="TreeGrafter"/>
</dbReference>
<comment type="function">
    <text evidence="1 9">May be involved in recombinational repair of damaged DNA.</text>
</comment>
<dbReference type="PANTHER" id="PTHR11059:SF0">
    <property type="entry name" value="DNA REPAIR PROTEIN RECN"/>
    <property type="match status" value="1"/>
</dbReference>
<dbReference type="InterPro" id="IPR027417">
    <property type="entry name" value="P-loop_NTPase"/>
</dbReference>
<dbReference type="PANTHER" id="PTHR11059">
    <property type="entry name" value="DNA REPAIR PROTEIN RECN"/>
    <property type="match status" value="1"/>
</dbReference>
<accession>A0A397Q3V6</accession>
<evidence type="ECO:0000256" key="7">
    <source>
        <dbReference type="ARBA" id="ARBA00023204"/>
    </source>
</evidence>
<keyword evidence="7 9" id="KW-0234">DNA repair</keyword>
<dbReference type="NCBIfam" id="TIGR00634">
    <property type="entry name" value="recN"/>
    <property type="match status" value="1"/>
</dbReference>
<keyword evidence="13" id="KW-1185">Reference proteome</keyword>
<comment type="similarity">
    <text evidence="2 9">Belongs to the RecN family.</text>
</comment>
<evidence type="ECO:0000256" key="10">
    <source>
        <dbReference type="SAM" id="Coils"/>
    </source>
</evidence>
<dbReference type="Proteomes" id="UP000266273">
    <property type="component" value="Unassembled WGS sequence"/>
</dbReference>
<dbReference type="RefSeq" id="WP_119061028.1">
    <property type="nucleotide sequence ID" value="NZ_QXDF01000001.1"/>
</dbReference>
<dbReference type="EMBL" id="QXDF01000001">
    <property type="protein sequence ID" value="RIA56210.1"/>
    <property type="molecule type" value="Genomic_DNA"/>
</dbReference>
<dbReference type="InterPro" id="IPR003395">
    <property type="entry name" value="RecF/RecN/SMC_N"/>
</dbReference>
<dbReference type="CDD" id="cd03241">
    <property type="entry name" value="ABC_RecN"/>
    <property type="match status" value="2"/>
</dbReference>
<dbReference type="Gene3D" id="3.40.50.300">
    <property type="entry name" value="P-loop containing nucleotide triphosphate hydrolases"/>
    <property type="match status" value="2"/>
</dbReference>
<keyword evidence="5 9" id="KW-0227">DNA damage</keyword>
<dbReference type="GO" id="GO:0006281">
    <property type="term" value="P:DNA repair"/>
    <property type="evidence" value="ECO:0007669"/>
    <property type="project" value="UniProtKB-KW"/>
</dbReference>
<feature type="coiled-coil region" evidence="10">
    <location>
        <begin position="267"/>
        <end position="304"/>
    </location>
</feature>
<name>A0A397Q3V6_9HYPH</name>
<evidence type="ECO:0000313" key="13">
    <source>
        <dbReference type="Proteomes" id="UP000266273"/>
    </source>
</evidence>
<keyword evidence="10" id="KW-0175">Coiled coil</keyword>
<evidence type="ECO:0000256" key="2">
    <source>
        <dbReference type="ARBA" id="ARBA00009441"/>
    </source>
</evidence>
<dbReference type="PIRSF" id="PIRSF003128">
    <property type="entry name" value="RecN"/>
    <property type="match status" value="1"/>
</dbReference>
<dbReference type="NCBIfam" id="NF008121">
    <property type="entry name" value="PRK10869.1"/>
    <property type="match status" value="1"/>
</dbReference>
<feature type="coiled-coil region" evidence="10">
    <location>
        <begin position="169"/>
        <end position="233"/>
    </location>
</feature>
<feature type="coiled-coil region" evidence="10">
    <location>
        <begin position="329"/>
        <end position="381"/>
    </location>
</feature>
<evidence type="ECO:0000256" key="9">
    <source>
        <dbReference type="PIRNR" id="PIRNR003128"/>
    </source>
</evidence>
<protein>
    <recommendedName>
        <fullName evidence="3 9">DNA repair protein RecN</fullName>
    </recommendedName>
    <alternativeName>
        <fullName evidence="8 9">Recombination protein N</fullName>
    </alternativeName>
</protein>
<evidence type="ECO:0000259" key="11">
    <source>
        <dbReference type="Pfam" id="PF02463"/>
    </source>
</evidence>
<keyword evidence="4" id="KW-0547">Nucleotide-binding</keyword>
<dbReference type="GO" id="GO:0009432">
    <property type="term" value="P:SOS response"/>
    <property type="evidence" value="ECO:0007669"/>
    <property type="project" value="TreeGrafter"/>
</dbReference>
<feature type="domain" description="RecF/RecN/SMC N-terminal" evidence="11">
    <location>
        <begin position="4"/>
        <end position="510"/>
    </location>
</feature>
<evidence type="ECO:0000256" key="5">
    <source>
        <dbReference type="ARBA" id="ARBA00022763"/>
    </source>
</evidence>
<dbReference type="OrthoDB" id="9806954at2"/>
<gene>
    <name evidence="12" type="ORF">BXY53_1312</name>
</gene>
<sequence length="562" mass="60815">MLTALSIENIVLIDRLHLEFGAGLSVLTGETGAGKSILLDAFGLALGSRGEASLVRAGQARGQVTARFDLPESHEAIRWLAQNGFDAEQAGGELILRRVQQADGRTRAFINDQPVSVQMLRQTGARLVEIHGQHDDRAMTDAATHRRLLDCYGGLTADAEAVRRAWDAWRALEGELAEREAALAQARENADYLRHTLDELEELAPEEGEEERLAEARQTMMNAEKIASELNAAFESLSGNNGAEERLSSALRRLERFGGGELVAPVVEALERVLAEAGEARDTIETALRDCAFSQADLERTEERLFALRALARKHRVTVDELPNLQAEFTKLLDDLAEGESALARLREEVKTARDHYHGLARDLSEKRRAAAEALDEAVQKELPPLKLEKARFITKLEPIDEDGVEGGPDGLERVSFHVQTNPGTAPGPIMKVASGGELSRFILALKVVLAERGSAPTLIFDEIDTGVGGATAAAIGDRLARLAEGVQVLSVTHAPQVAAHAQGHMRISKEPAPGEQGETTVTRVAPLDEPDRHEEIARMLAGAKVTDEARAAAKRLIGSAA</sequence>